<sequence>MNYYSCRATSSERDRRILQRSVLSARQFTPRPEILPIVPVHLARATCKTRANLGQAALPYNSNPGNHDMILSVNHAGRSVYVCNSNPVNVVIDLNNEVPNSYWDFQTTYPAVIRQPNEIDLPVQVRKCNRLQPIAHYQCINQQHCYTLLLLEHFKNKMTTYANQLTVCELEKVSSVRVSLQLIH</sequence>
<reference evidence="2" key="1">
    <citation type="journal article" date="2011" name="Proc. Natl. Acad. Sci. U.S.A.">
        <title>Obligate biotrophy features unraveled by the genomic analysis of rust fungi.</title>
        <authorList>
            <person name="Duplessis S."/>
            <person name="Cuomo C.A."/>
            <person name="Lin Y.-C."/>
            <person name="Aerts A."/>
            <person name="Tisserant E."/>
            <person name="Veneault-Fourrey C."/>
            <person name="Joly D.L."/>
            <person name="Hacquard S."/>
            <person name="Amselem J."/>
            <person name="Cantarel B.L."/>
            <person name="Chiu R."/>
            <person name="Coutinho P.M."/>
            <person name="Feau N."/>
            <person name="Field M."/>
            <person name="Frey P."/>
            <person name="Gelhaye E."/>
            <person name="Goldberg J."/>
            <person name="Grabherr M.G."/>
            <person name="Kodira C.D."/>
            <person name="Kohler A."/>
            <person name="Kuees U."/>
            <person name="Lindquist E.A."/>
            <person name="Lucas S.M."/>
            <person name="Mago R."/>
            <person name="Mauceli E."/>
            <person name="Morin E."/>
            <person name="Murat C."/>
            <person name="Pangilinan J.L."/>
            <person name="Park R."/>
            <person name="Pearson M."/>
            <person name="Quesneville H."/>
            <person name="Rouhier N."/>
            <person name="Sakthikumar S."/>
            <person name="Salamov A.A."/>
            <person name="Schmutz J."/>
            <person name="Selles B."/>
            <person name="Shapiro H."/>
            <person name="Tanguay P."/>
            <person name="Tuskan G.A."/>
            <person name="Henrissat B."/>
            <person name="Van de Peer Y."/>
            <person name="Rouze P."/>
            <person name="Ellis J.G."/>
            <person name="Dodds P.N."/>
            <person name="Schein J.E."/>
            <person name="Zhong S."/>
            <person name="Hamelin R.C."/>
            <person name="Grigoriev I.V."/>
            <person name="Szabo L.J."/>
            <person name="Martin F."/>
        </authorList>
    </citation>
    <scope>NUCLEOTIDE SEQUENCE [LARGE SCALE GENOMIC DNA]</scope>
    <source>
        <strain evidence="2">98AG31 / pathotype 3-4-7</strain>
    </source>
</reference>
<dbReference type="KEGG" id="mlr:MELLADRAFT_70166"/>
<name>F4SDV7_MELLP</name>
<dbReference type="InParanoid" id="F4SDV7"/>
<proteinExistence type="predicted"/>
<dbReference type="Proteomes" id="UP000001072">
    <property type="component" value="Unassembled WGS sequence"/>
</dbReference>
<keyword evidence="2" id="KW-1185">Reference proteome</keyword>
<accession>F4SDV7</accession>
<dbReference type="HOGENOM" id="CLU_1468503_0_0_1"/>
<dbReference type="RefSeq" id="XP_007419561.1">
    <property type="nucleotide sequence ID" value="XM_007419499.1"/>
</dbReference>
<protein>
    <submittedName>
        <fullName evidence="1">Uncharacterized protein</fullName>
    </submittedName>
</protein>
<dbReference type="EMBL" id="GL883301">
    <property type="protein sequence ID" value="EGF97170.1"/>
    <property type="molecule type" value="Genomic_DNA"/>
</dbReference>
<evidence type="ECO:0000313" key="1">
    <source>
        <dbReference type="EMBL" id="EGF97170.1"/>
    </source>
</evidence>
<gene>
    <name evidence="1" type="ORF">MELLADRAFT_70166</name>
</gene>
<dbReference type="GeneID" id="18931445"/>
<dbReference type="AlphaFoldDB" id="F4SDV7"/>
<dbReference type="VEuPathDB" id="FungiDB:MELLADRAFT_70166"/>
<organism evidence="2">
    <name type="scientific">Melampsora larici-populina (strain 98AG31 / pathotype 3-4-7)</name>
    <name type="common">Poplar leaf rust fungus</name>
    <dbReference type="NCBI Taxonomy" id="747676"/>
    <lineage>
        <taxon>Eukaryota</taxon>
        <taxon>Fungi</taxon>
        <taxon>Dikarya</taxon>
        <taxon>Basidiomycota</taxon>
        <taxon>Pucciniomycotina</taxon>
        <taxon>Pucciniomycetes</taxon>
        <taxon>Pucciniales</taxon>
        <taxon>Melampsoraceae</taxon>
        <taxon>Melampsora</taxon>
    </lineage>
</organism>
<evidence type="ECO:0000313" key="2">
    <source>
        <dbReference type="Proteomes" id="UP000001072"/>
    </source>
</evidence>